<comment type="caution">
    <text evidence="1">The sequence shown here is derived from an EMBL/GenBank/DDBJ whole genome shotgun (WGS) entry which is preliminary data.</text>
</comment>
<name>A0ABV5KQN7_9BACL</name>
<dbReference type="Proteomes" id="UP001589747">
    <property type="component" value="Unassembled WGS sequence"/>
</dbReference>
<evidence type="ECO:0008006" key="3">
    <source>
        <dbReference type="Google" id="ProtNLM"/>
    </source>
</evidence>
<accession>A0ABV5KQN7</accession>
<protein>
    <recommendedName>
        <fullName evidence="3">General stress protein 17M-like domain-containing protein</fullName>
    </recommendedName>
</protein>
<dbReference type="EMBL" id="JBHMDO010000026">
    <property type="protein sequence ID" value="MFB9327516.1"/>
    <property type="molecule type" value="Genomic_DNA"/>
</dbReference>
<keyword evidence="2" id="KW-1185">Reference proteome</keyword>
<evidence type="ECO:0000313" key="1">
    <source>
        <dbReference type="EMBL" id="MFB9327516.1"/>
    </source>
</evidence>
<evidence type="ECO:0000313" key="2">
    <source>
        <dbReference type="Proteomes" id="UP001589747"/>
    </source>
</evidence>
<organism evidence="1 2">
    <name type="scientific">Paenibacillus aurantiacus</name>
    <dbReference type="NCBI Taxonomy" id="1936118"/>
    <lineage>
        <taxon>Bacteria</taxon>
        <taxon>Bacillati</taxon>
        <taxon>Bacillota</taxon>
        <taxon>Bacilli</taxon>
        <taxon>Bacillales</taxon>
        <taxon>Paenibacillaceae</taxon>
        <taxon>Paenibacillus</taxon>
    </lineage>
</organism>
<sequence length="178" mass="18186">MAYKLGIFSTQQQVIEVIQALESEGIASSAVRVIAKDHEHTNRIESETSVHADEVNDLTETRHQVRDNDDVPLGFVGLAAGSVGTGYGTGTPSAVGLTPYYGAAVLSGVGDGDSEMIESLRALGISGDDAKTCRDAIAEGAIVVAAETGDAASGEGPDLTPAGAAEAAFRRAGARTIL</sequence>
<dbReference type="RefSeq" id="WP_377495907.1">
    <property type="nucleotide sequence ID" value="NZ_JBHMDO010000026.1"/>
</dbReference>
<reference evidence="1 2" key="1">
    <citation type="submission" date="2024-09" db="EMBL/GenBank/DDBJ databases">
        <authorList>
            <person name="Sun Q."/>
            <person name="Mori K."/>
        </authorList>
    </citation>
    <scope>NUCLEOTIDE SEQUENCE [LARGE SCALE GENOMIC DNA]</scope>
    <source>
        <strain evidence="1 2">TISTR 2452</strain>
    </source>
</reference>
<gene>
    <name evidence="1" type="ORF">ACFFSY_16420</name>
</gene>
<proteinExistence type="predicted"/>